<dbReference type="EMBL" id="LBMM01016077">
    <property type="protein sequence ID" value="KMQ84566.1"/>
    <property type="molecule type" value="Genomic_DNA"/>
</dbReference>
<organism evidence="2 3">
    <name type="scientific">Lasius niger</name>
    <name type="common">Black garden ant</name>
    <dbReference type="NCBI Taxonomy" id="67767"/>
    <lineage>
        <taxon>Eukaryota</taxon>
        <taxon>Metazoa</taxon>
        <taxon>Ecdysozoa</taxon>
        <taxon>Arthropoda</taxon>
        <taxon>Hexapoda</taxon>
        <taxon>Insecta</taxon>
        <taxon>Pterygota</taxon>
        <taxon>Neoptera</taxon>
        <taxon>Endopterygota</taxon>
        <taxon>Hymenoptera</taxon>
        <taxon>Apocrita</taxon>
        <taxon>Aculeata</taxon>
        <taxon>Formicoidea</taxon>
        <taxon>Formicidae</taxon>
        <taxon>Formicinae</taxon>
        <taxon>Lasius</taxon>
        <taxon>Lasius</taxon>
    </lineage>
</organism>
<feature type="compositionally biased region" description="Polar residues" evidence="1">
    <location>
        <begin position="305"/>
        <end position="320"/>
    </location>
</feature>
<dbReference type="Proteomes" id="UP000036403">
    <property type="component" value="Unassembled WGS sequence"/>
</dbReference>
<keyword evidence="3" id="KW-1185">Reference proteome</keyword>
<dbReference type="PANTHER" id="PTHR47331:SF5">
    <property type="entry name" value="RIBONUCLEASE H"/>
    <property type="match status" value="1"/>
</dbReference>
<protein>
    <submittedName>
        <fullName evidence="2">Uncharacterized protein</fullName>
    </submittedName>
</protein>
<dbReference type="GO" id="GO:0071897">
    <property type="term" value="P:DNA biosynthetic process"/>
    <property type="evidence" value="ECO:0007669"/>
    <property type="project" value="UniProtKB-ARBA"/>
</dbReference>
<dbReference type="STRING" id="67767.A0A0J7K314"/>
<evidence type="ECO:0000313" key="2">
    <source>
        <dbReference type="EMBL" id="KMQ84566.1"/>
    </source>
</evidence>
<comment type="caution">
    <text evidence="2">The sequence shown here is derived from an EMBL/GenBank/DDBJ whole genome shotgun (WGS) entry which is preliminary data.</text>
</comment>
<evidence type="ECO:0000313" key="3">
    <source>
        <dbReference type="Proteomes" id="UP000036403"/>
    </source>
</evidence>
<dbReference type="CDD" id="cd00303">
    <property type="entry name" value="retropepsin_like"/>
    <property type="match status" value="1"/>
</dbReference>
<proteinExistence type="predicted"/>
<feature type="region of interest" description="Disordered" evidence="1">
    <location>
        <begin position="305"/>
        <end position="337"/>
    </location>
</feature>
<accession>A0A0J7K314</accession>
<feature type="non-terminal residue" evidence="2">
    <location>
        <position position="825"/>
    </location>
</feature>
<dbReference type="AlphaFoldDB" id="A0A0J7K314"/>
<evidence type="ECO:0000256" key="1">
    <source>
        <dbReference type="SAM" id="MobiDB-lite"/>
    </source>
</evidence>
<dbReference type="InterPro" id="IPR043502">
    <property type="entry name" value="DNA/RNA_pol_sf"/>
</dbReference>
<reference evidence="2 3" key="1">
    <citation type="submission" date="2015-04" db="EMBL/GenBank/DDBJ databases">
        <title>Lasius niger genome sequencing.</title>
        <authorList>
            <person name="Konorov E.A."/>
            <person name="Nikitin M.A."/>
            <person name="Kirill M.V."/>
            <person name="Chang P."/>
        </authorList>
    </citation>
    <scope>NUCLEOTIDE SEQUENCE [LARGE SCALE GENOMIC DNA]</scope>
    <source>
        <tissue evidence="2">Whole</tissue>
    </source>
</reference>
<sequence length="825" mass="92789">MDTRVKATVSAATEIYGKISRAYDNLMKLGESKITLGAVESRLQNLEKLWTKFDGHNDFLAEHLEFLREDNYLKSDIPSLAEEAYLLNKGLLLDKQRSLRAKERAATAPSSSEASSAVPRTTLPRIQLPLFTGKYEDWPAFRDIFQSLIGKDKSSKPVEKMHYLKSCVKGEAELLIRNLSTTEANYERAWQTLTSYYENKRLLVRAYLAKFLAIPRMKVESAADLRKVFHGVKTTVGSLGSINRPIESSEDLFVYLAVDLLDPRSRREWETSISDSSEPPTYASLEQFIERRLHTLESMLPVKTDSTTLKTGNGSGSSKVTRSHHARKQEPQEGGKGRCSLCQNDHFVMFCSEYKKKSAGDRKQHVLENNLCSNCLGRHKTGECASKKNCSACGGRHHSSLHDAFREPTVATTSHVAQPAVTSHTTVLLATARIRVADCHGYWHPARALIDQGSESSLVSERLAQRLKLARSSGSVAVYGVGGKRTCTSKGRIALTLQPRSSGPSISVVALVLPKLSIYGGGLLEQRQTWSHLQGLELADPEYGGTDPVDILLGADVHAAILCPGLRKGRPREPIAQRTSLGWILSGTVGDTPADHLVNTHQCRIDDDLTTLVRRFWEQEEIPQLKQLLSKTDRECEEHFLNTHARSADGRYVVRLPIREPLPDLSGTRRAAHRALQYMEKKFERDNGFRDMYADFMKQYLDLGHMSQAPRTTGNLEQRACFLPHHGVLREASASTKLRVVFNGSSSLPNGDTINKFLHTGPNLLPALADILLRWRRHRFVIATDIEKMYRQILLHPEDRGLQRILWRNKTNEETKEYWLNTVTY</sequence>
<dbReference type="OrthoDB" id="7692148at2759"/>
<dbReference type="InterPro" id="IPR005312">
    <property type="entry name" value="DUF1759"/>
</dbReference>
<dbReference type="PaxDb" id="67767-A0A0J7K314"/>
<dbReference type="SUPFAM" id="SSF56672">
    <property type="entry name" value="DNA/RNA polymerases"/>
    <property type="match status" value="1"/>
</dbReference>
<gene>
    <name evidence="2" type="ORF">RF55_17540</name>
</gene>
<dbReference type="Pfam" id="PF03564">
    <property type="entry name" value="DUF1759"/>
    <property type="match status" value="1"/>
</dbReference>
<dbReference type="Gene3D" id="2.40.70.10">
    <property type="entry name" value="Acid Proteases"/>
    <property type="match status" value="1"/>
</dbReference>
<dbReference type="PANTHER" id="PTHR47331">
    <property type="entry name" value="PHD-TYPE DOMAIN-CONTAINING PROTEIN"/>
    <property type="match status" value="1"/>
</dbReference>
<name>A0A0J7K314_LASNI</name>
<dbReference type="InterPro" id="IPR021109">
    <property type="entry name" value="Peptidase_aspartic_dom_sf"/>
</dbReference>